<organism evidence="1">
    <name type="scientific">Anguilla anguilla</name>
    <name type="common">European freshwater eel</name>
    <name type="synonym">Muraena anguilla</name>
    <dbReference type="NCBI Taxonomy" id="7936"/>
    <lineage>
        <taxon>Eukaryota</taxon>
        <taxon>Metazoa</taxon>
        <taxon>Chordata</taxon>
        <taxon>Craniata</taxon>
        <taxon>Vertebrata</taxon>
        <taxon>Euteleostomi</taxon>
        <taxon>Actinopterygii</taxon>
        <taxon>Neopterygii</taxon>
        <taxon>Teleostei</taxon>
        <taxon>Anguilliformes</taxon>
        <taxon>Anguillidae</taxon>
        <taxon>Anguilla</taxon>
    </lineage>
</organism>
<proteinExistence type="predicted"/>
<protein>
    <submittedName>
        <fullName evidence="1">Uncharacterized protein</fullName>
    </submittedName>
</protein>
<evidence type="ECO:0000313" key="1">
    <source>
        <dbReference type="EMBL" id="JAH65953.1"/>
    </source>
</evidence>
<name>A0A0E9ULV4_ANGAN</name>
<dbReference type="AlphaFoldDB" id="A0A0E9ULV4"/>
<reference evidence="1" key="2">
    <citation type="journal article" date="2015" name="Fish Shellfish Immunol.">
        <title>Early steps in the European eel (Anguilla anguilla)-Vibrio vulnificus interaction in the gills: Role of the RtxA13 toxin.</title>
        <authorList>
            <person name="Callol A."/>
            <person name="Pajuelo D."/>
            <person name="Ebbesson L."/>
            <person name="Teles M."/>
            <person name="MacKenzie S."/>
            <person name="Amaro C."/>
        </authorList>
    </citation>
    <scope>NUCLEOTIDE SEQUENCE</scope>
</reference>
<dbReference type="EMBL" id="GBXM01042624">
    <property type="protein sequence ID" value="JAH65953.1"/>
    <property type="molecule type" value="Transcribed_RNA"/>
</dbReference>
<sequence>MCVWVSMSLFCTVSIVERPDVCVQVCSVQST</sequence>
<accession>A0A0E9ULV4</accession>
<reference evidence="1" key="1">
    <citation type="submission" date="2014-11" db="EMBL/GenBank/DDBJ databases">
        <authorList>
            <person name="Amaro Gonzalez C."/>
        </authorList>
    </citation>
    <scope>NUCLEOTIDE SEQUENCE</scope>
</reference>